<name>A0ABN7ASZ4_9HEMI</name>
<dbReference type="PANTHER" id="PTHR13341">
    <property type="entry name" value="MIR-INTERACTING SAPOSIN-LIKE PROTEIN"/>
    <property type="match status" value="1"/>
</dbReference>
<evidence type="ECO:0000313" key="4">
    <source>
        <dbReference type="EMBL" id="BES95331.1"/>
    </source>
</evidence>
<feature type="domain" description="DUF3456" evidence="3">
    <location>
        <begin position="31"/>
        <end position="176"/>
    </location>
</feature>
<dbReference type="Proteomes" id="UP001307889">
    <property type="component" value="Chromosome 6"/>
</dbReference>
<proteinExistence type="inferred from homology"/>
<evidence type="ECO:0000256" key="2">
    <source>
        <dbReference type="SAM" id="SignalP"/>
    </source>
</evidence>
<organism evidence="4 5">
    <name type="scientific">Nesidiocoris tenuis</name>
    <dbReference type="NCBI Taxonomy" id="355587"/>
    <lineage>
        <taxon>Eukaryota</taxon>
        <taxon>Metazoa</taxon>
        <taxon>Ecdysozoa</taxon>
        <taxon>Arthropoda</taxon>
        <taxon>Hexapoda</taxon>
        <taxon>Insecta</taxon>
        <taxon>Pterygota</taxon>
        <taxon>Neoptera</taxon>
        <taxon>Paraneoptera</taxon>
        <taxon>Hemiptera</taxon>
        <taxon>Heteroptera</taxon>
        <taxon>Panheteroptera</taxon>
        <taxon>Cimicomorpha</taxon>
        <taxon>Miridae</taxon>
        <taxon>Dicyphina</taxon>
        <taxon>Nesidiocoris</taxon>
    </lineage>
</organism>
<keyword evidence="5" id="KW-1185">Reference proteome</keyword>
<keyword evidence="2" id="KW-0732">Signal</keyword>
<reference evidence="4 5" key="1">
    <citation type="submission" date="2023-09" db="EMBL/GenBank/DDBJ databases">
        <title>Nesidiocoris tenuis whole genome shotgun sequence.</title>
        <authorList>
            <person name="Shibata T."/>
            <person name="Shimoda M."/>
            <person name="Kobayashi T."/>
            <person name="Uehara T."/>
        </authorList>
    </citation>
    <scope>NUCLEOTIDE SEQUENCE [LARGE SCALE GENOMIC DNA]</scope>
    <source>
        <strain evidence="4 5">Japan</strain>
    </source>
</reference>
<comment type="similarity">
    <text evidence="1">Belongs to the canopy family.</text>
</comment>
<dbReference type="Pfam" id="PF11938">
    <property type="entry name" value="DUF3456"/>
    <property type="match status" value="1"/>
</dbReference>
<feature type="signal peptide" evidence="2">
    <location>
        <begin position="1"/>
        <end position="22"/>
    </location>
</feature>
<accession>A0ABN7ASZ4</accession>
<protein>
    <submittedName>
        <fullName evidence="4">TLR4 regulator and MIR-interacting MSAP</fullName>
    </submittedName>
</protein>
<evidence type="ECO:0000313" key="5">
    <source>
        <dbReference type="Proteomes" id="UP001307889"/>
    </source>
</evidence>
<evidence type="ECO:0000259" key="3">
    <source>
        <dbReference type="Pfam" id="PF11938"/>
    </source>
</evidence>
<gene>
    <name evidence="4" type="ORF">NTJ_08143</name>
</gene>
<dbReference type="InterPro" id="IPR042415">
    <property type="entry name" value="CNPY"/>
</dbReference>
<sequence length="192" mass="21886">MATLHHSLVFLLAIFYAAPSNPQKINIQELKCLVCQKTVDEMEKEIEKVDPGKKVDVGTYRLDHKGNQAQRKVELRRSEVFLTDLMETVCNKMDDYVRVRSKTSGKLMVIPLIINGAMNPDLGGYDIIQDGDLNKSLKFYCENLVEEFEDGIIKAFSSESAKDLDIRICSEHAKLCNMNLTEDYEFEANDEL</sequence>
<evidence type="ECO:0000256" key="1">
    <source>
        <dbReference type="ARBA" id="ARBA00007285"/>
    </source>
</evidence>
<dbReference type="InterPro" id="IPR021852">
    <property type="entry name" value="DUF3456"/>
</dbReference>
<feature type="chain" id="PRO_5046532474" evidence="2">
    <location>
        <begin position="23"/>
        <end position="192"/>
    </location>
</feature>
<dbReference type="PANTHER" id="PTHR13341:SF2">
    <property type="entry name" value="PROTEIN SEELE"/>
    <property type="match status" value="1"/>
</dbReference>
<dbReference type="EMBL" id="AP028914">
    <property type="protein sequence ID" value="BES95331.1"/>
    <property type="molecule type" value="Genomic_DNA"/>
</dbReference>